<keyword evidence="5" id="KW-1185">Reference proteome</keyword>
<dbReference type="InterPro" id="IPR013087">
    <property type="entry name" value="Znf_C2H2_type"/>
</dbReference>
<evidence type="ECO:0000256" key="1">
    <source>
        <dbReference type="PROSITE-ProRule" id="PRU00042"/>
    </source>
</evidence>
<gene>
    <name evidence="4" type="ORF">FNV43_RR03553</name>
</gene>
<feature type="domain" description="C2H2-type" evidence="3">
    <location>
        <begin position="255"/>
        <end position="282"/>
    </location>
</feature>
<sequence>MGSNIPLQQPSFLANNSVGVNNGSNLEFTSNITASPSYSYDHLPSQFQPALGIGQFSLNRSAAEYRRSSVLSHAFRPQGTGYYIRVHTQAFPLPDNVHGIGLERSQFSNSFPTRDLSSFLNLNQFISNSTNVHSNMFGGHPGAHPYEFSRELWYQTSFRSHPAVPINLTPAEFRSNGDVAHAPVSSIPGACNPNFVWDQAGTGLQTDVAESSFQLSNPLLHHQPANGMNNMYYGPSQSRVIRSRRHLNRRNSGPYSCPRCRHEFAFSQSLVAHMREHSRRMNPLMAPETSVVRNLPTDLTQMRSSSAVGMVTNDNHGKEVMTSEQASLENNAPNQAQPAADVARKDKLPLIFRSVKEE</sequence>
<dbReference type="GO" id="GO:0008270">
    <property type="term" value="F:zinc ion binding"/>
    <property type="evidence" value="ECO:0007669"/>
    <property type="project" value="UniProtKB-KW"/>
</dbReference>
<evidence type="ECO:0000313" key="5">
    <source>
        <dbReference type="Proteomes" id="UP000796880"/>
    </source>
</evidence>
<keyword evidence="1" id="KW-0862">Zinc</keyword>
<evidence type="ECO:0000256" key="2">
    <source>
        <dbReference type="SAM" id="MobiDB-lite"/>
    </source>
</evidence>
<keyword evidence="1" id="KW-0479">Metal-binding</keyword>
<keyword evidence="1" id="KW-0863">Zinc-finger</keyword>
<dbReference type="PROSITE" id="PS50157">
    <property type="entry name" value="ZINC_FINGER_C2H2_2"/>
    <property type="match status" value="1"/>
</dbReference>
<dbReference type="PROSITE" id="PS00028">
    <property type="entry name" value="ZINC_FINGER_C2H2_1"/>
    <property type="match status" value="1"/>
</dbReference>
<dbReference type="AlphaFoldDB" id="A0A8K0HK38"/>
<accession>A0A8K0HK38</accession>
<reference evidence="4" key="1">
    <citation type="submission" date="2020-03" db="EMBL/GenBank/DDBJ databases">
        <title>A high-quality chromosome-level genome assembly of a woody plant with both climbing and erect habits, Rhamnella rubrinervis.</title>
        <authorList>
            <person name="Lu Z."/>
            <person name="Yang Y."/>
            <person name="Zhu X."/>
            <person name="Sun Y."/>
        </authorList>
    </citation>
    <scope>NUCLEOTIDE SEQUENCE</scope>
    <source>
        <strain evidence="4">BYM</strain>
        <tissue evidence="4">Leaf</tissue>
    </source>
</reference>
<name>A0A8K0HK38_9ROSA</name>
<dbReference type="SUPFAM" id="SSF57667">
    <property type="entry name" value="beta-beta-alpha zinc fingers"/>
    <property type="match status" value="1"/>
</dbReference>
<evidence type="ECO:0000313" key="4">
    <source>
        <dbReference type="EMBL" id="KAF3453119.1"/>
    </source>
</evidence>
<comment type="caution">
    <text evidence="4">The sequence shown here is derived from an EMBL/GenBank/DDBJ whole genome shotgun (WGS) entry which is preliminary data.</text>
</comment>
<dbReference type="OrthoDB" id="10484546at2759"/>
<dbReference type="InterPro" id="IPR036236">
    <property type="entry name" value="Znf_C2H2_sf"/>
</dbReference>
<protein>
    <recommendedName>
        <fullName evidence="3">C2H2-type domain-containing protein</fullName>
    </recommendedName>
</protein>
<feature type="region of interest" description="Disordered" evidence="2">
    <location>
        <begin position="323"/>
        <end position="346"/>
    </location>
</feature>
<evidence type="ECO:0000259" key="3">
    <source>
        <dbReference type="PROSITE" id="PS50157"/>
    </source>
</evidence>
<feature type="compositionally biased region" description="Low complexity" evidence="2">
    <location>
        <begin position="330"/>
        <end position="340"/>
    </location>
</feature>
<dbReference type="EMBL" id="VOIH02000002">
    <property type="protein sequence ID" value="KAF3453119.1"/>
    <property type="molecule type" value="Genomic_DNA"/>
</dbReference>
<organism evidence="4 5">
    <name type="scientific">Rhamnella rubrinervis</name>
    <dbReference type="NCBI Taxonomy" id="2594499"/>
    <lineage>
        <taxon>Eukaryota</taxon>
        <taxon>Viridiplantae</taxon>
        <taxon>Streptophyta</taxon>
        <taxon>Embryophyta</taxon>
        <taxon>Tracheophyta</taxon>
        <taxon>Spermatophyta</taxon>
        <taxon>Magnoliopsida</taxon>
        <taxon>eudicotyledons</taxon>
        <taxon>Gunneridae</taxon>
        <taxon>Pentapetalae</taxon>
        <taxon>rosids</taxon>
        <taxon>fabids</taxon>
        <taxon>Rosales</taxon>
        <taxon>Rhamnaceae</taxon>
        <taxon>rhamnoid group</taxon>
        <taxon>Rhamneae</taxon>
        <taxon>Rhamnella</taxon>
    </lineage>
</organism>
<proteinExistence type="predicted"/>
<dbReference type="Proteomes" id="UP000796880">
    <property type="component" value="Unassembled WGS sequence"/>
</dbReference>